<reference evidence="6" key="1">
    <citation type="submission" date="2021-08" db="EMBL/GenBank/DDBJ databases">
        <authorList>
            <person name="Stevens D.C."/>
        </authorList>
    </citation>
    <scope>NUCLEOTIDE SEQUENCE</scope>
    <source>
        <strain evidence="6">DSM 53165</strain>
    </source>
</reference>
<evidence type="ECO:0000313" key="6">
    <source>
        <dbReference type="EMBL" id="MBZ5711381.1"/>
    </source>
</evidence>
<dbReference type="PANTHER" id="PTHR45625:SF4">
    <property type="entry name" value="PEPTIDYLPROLYL ISOMERASE DOMAIN AND WD REPEAT-CONTAINING PROTEIN 1"/>
    <property type="match status" value="1"/>
</dbReference>
<dbReference type="PANTHER" id="PTHR45625">
    <property type="entry name" value="PEPTIDYL-PROLYL CIS-TRANS ISOMERASE-RELATED"/>
    <property type="match status" value="1"/>
</dbReference>
<keyword evidence="3 6" id="KW-0413">Isomerase</keyword>
<dbReference type="SUPFAM" id="SSF50891">
    <property type="entry name" value="Cyclophilin-like"/>
    <property type="match status" value="1"/>
</dbReference>
<dbReference type="PROSITE" id="PS50072">
    <property type="entry name" value="CSA_PPIASE_2"/>
    <property type="match status" value="1"/>
</dbReference>
<gene>
    <name evidence="6" type="ORF">K7C98_19230</name>
</gene>
<dbReference type="InterPro" id="IPR002130">
    <property type="entry name" value="Cyclophilin-type_PPIase_dom"/>
</dbReference>
<dbReference type="InterPro" id="IPR044666">
    <property type="entry name" value="Cyclophilin_A-like"/>
</dbReference>
<keyword evidence="7" id="KW-1185">Reference proteome</keyword>
<proteinExistence type="predicted"/>
<dbReference type="RefSeq" id="WP_224193145.1">
    <property type="nucleotide sequence ID" value="NZ_JAIRAU010000027.1"/>
</dbReference>
<comment type="caution">
    <text evidence="6">The sequence shown here is derived from an EMBL/GenBank/DDBJ whole genome shotgun (WGS) entry which is preliminary data.</text>
</comment>
<dbReference type="PROSITE" id="PS51257">
    <property type="entry name" value="PROKAR_LIPOPROTEIN"/>
    <property type="match status" value="1"/>
</dbReference>
<organism evidence="6 7">
    <name type="scientific">Nannocystis pusilla</name>
    <dbReference type="NCBI Taxonomy" id="889268"/>
    <lineage>
        <taxon>Bacteria</taxon>
        <taxon>Pseudomonadati</taxon>
        <taxon>Myxococcota</taxon>
        <taxon>Polyangia</taxon>
        <taxon>Nannocystales</taxon>
        <taxon>Nannocystaceae</taxon>
        <taxon>Nannocystis</taxon>
    </lineage>
</organism>
<evidence type="ECO:0000256" key="1">
    <source>
        <dbReference type="ARBA" id="ARBA00013194"/>
    </source>
</evidence>
<dbReference type="Gene3D" id="2.40.100.10">
    <property type="entry name" value="Cyclophilin-like"/>
    <property type="match status" value="1"/>
</dbReference>
<feature type="signal peptide" evidence="4">
    <location>
        <begin position="1"/>
        <end position="20"/>
    </location>
</feature>
<evidence type="ECO:0000313" key="7">
    <source>
        <dbReference type="Proteomes" id="UP001139031"/>
    </source>
</evidence>
<keyword evidence="2" id="KW-0697">Rotamase</keyword>
<keyword evidence="4" id="KW-0732">Signal</keyword>
<evidence type="ECO:0000256" key="3">
    <source>
        <dbReference type="ARBA" id="ARBA00023235"/>
    </source>
</evidence>
<evidence type="ECO:0000259" key="5">
    <source>
        <dbReference type="PROSITE" id="PS50072"/>
    </source>
</evidence>
<dbReference type="EMBL" id="JAIRAU010000027">
    <property type="protein sequence ID" value="MBZ5711381.1"/>
    <property type="molecule type" value="Genomic_DNA"/>
</dbReference>
<accession>A0ABS7TT35</accession>
<dbReference type="Pfam" id="PF00160">
    <property type="entry name" value="Pro_isomerase"/>
    <property type="match status" value="1"/>
</dbReference>
<feature type="domain" description="PPIase cyclophilin-type" evidence="5">
    <location>
        <begin position="69"/>
        <end position="218"/>
    </location>
</feature>
<dbReference type="Proteomes" id="UP001139031">
    <property type="component" value="Unassembled WGS sequence"/>
</dbReference>
<sequence>MRTPPRSGLGLAFAALCACASGPRPFPPPVSEVLARNQAAGDPHAGRFAYEEAVAGLPEGSRLFAVLTTDAGEIRCQLDPSEAPIAVASFVGLARGLRPFQDAPEGPWHTGPYYDGLPVHRVQDGEFIQTGRRGSGPGFTLQDEMSAGHVFDRPGLLALANSGAPHSSAAEFFISSAPLNQLKGKHTILGSCDSEDVVRELARRALANPASPPAIQTVTIRREP</sequence>
<protein>
    <recommendedName>
        <fullName evidence="1">peptidylprolyl isomerase</fullName>
        <ecNumber evidence="1">5.2.1.8</ecNumber>
    </recommendedName>
</protein>
<dbReference type="InterPro" id="IPR029000">
    <property type="entry name" value="Cyclophilin-like_dom_sf"/>
</dbReference>
<name>A0ABS7TT35_9BACT</name>
<feature type="chain" id="PRO_5045718928" description="peptidylprolyl isomerase" evidence="4">
    <location>
        <begin position="21"/>
        <end position="224"/>
    </location>
</feature>
<dbReference type="CDD" id="cd00317">
    <property type="entry name" value="cyclophilin"/>
    <property type="match status" value="1"/>
</dbReference>
<dbReference type="EC" id="5.2.1.8" evidence="1"/>
<evidence type="ECO:0000256" key="4">
    <source>
        <dbReference type="SAM" id="SignalP"/>
    </source>
</evidence>
<dbReference type="GO" id="GO:0016853">
    <property type="term" value="F:isomerase activity"/>
    <property type="evidence" value="ECO:0007669"/>
    <property type="project" value="UniProtKB-KW"/>
</dbReference>
<evidence type="ECO:0000256" key="2">
    <source>
        <dbReference type="ARBA" id="ARBA00023110"/>
    </source>
</evidence>